<dbReference type="EMBL" id="QGKX02001521">
    <property type="protein sequence ID" value="KAF3512190.1"/>
    <property type="molecule type" value="Genomic_DNA"/>
</dbReference>
<dbReference type="InterPro" id="IPR007527">
    <property type="entry name" value="Znf_SWIM"/>
</dbReference>
<evidence type="ECO:0000313" key="7">
    <source>
        <dbReference type="EMBL" id="KAF3512190.1"/>
    </source>
</evidence>
<keyword evidence="3" id="KW-0862">Zinc</keyword>
<gene>
    <name evidence="7" type="ORF">F2Q69_00001824</name>
</gene>
<comment type="caution">
    <text evidence="7">The sequence shown here is derived from an EMBL/GenBank/DDBJ whole genome shotgun (WGS) entry which is preliminary data.</text>
</comment>
<keyword evidence="2 4" id="KW-0863">Zinc-finger</keyword>
<evidence type="ECO:0000256" key="2">
    <source>
        <dbReference type="ARBA" id="ARBA00022771"/>
    </source>
</evidence>
<reference evidence="7" key="1">
    <citation type="submission" date="2019-12" db="EMBL/GenBank/DDBJ databases">
        <title>Genome sequencing and annotation of Brassica cretica.</title>
        <authorList>
            <person name="Studholme D.J."/>
            <person name="Sarris P."/>
        </authorList>
    </citation>
    <scope>NUCLEOTIDE SEQUENCE</scope>
    <source>
        <strain evidence="7">PFS-109/04</strain>
        <tissue evidence="7">Leaf</tissue>
    </source>
</reference>
<dbReference type="Pfam" id="PF04434">
    <property type="entry name" value="SWIM"/>
    <property type="match status" value="1"/>
</dbReference>
<evidence type="ECO:0000256" key="3">
    <source>
        <dbReference type="ARBA" id="ARBA00022833"/>
    </source>
</evidence>
<feature type="domain" description="SWIM-type" evidence="6">
    <location>
        <begin position="125"/>
        <end position="157"/>
    </location>
</feature>
<dbReference type="SMART" id="SM00575">
    <property type="entry name" value="ZnF_PMZ"/>
    <property type="match status" value="1"/>
</dbReference>
<evidence type="ECO:0000256" key="1">
    <source>
        <dbReference type="ARBA" id="ARBA00022723"/>
    </source>
</evidence>
<dbReference type="InterPro" id="IPR006564">
    <property type="entry name" value="Znf_PMZ"/>
</dbReference>
<dbReference type="PANTHER" id="PTHR31973:SF187">
    <property type="entry name" value="MUTATOR TRANSPOSASE MUDRA PROTEIN"/>
    <property type="match status" value="1"/>
</dbReference>
<accession>A0A8S9PAF9</accession>
<dbReference type="GO" id="GO:0008270">
    <property type="term" value="F:zinc ion binding"/>
    <property type="evidence" value="ECO:0007669"/>
    <property type="project" value="UniProtKB-KW"/>
</dbReference>
<organism evidence="7 8">
    <name type="scientific">Brassica cretica</name>
    <name type="common">Mustard</name>
    <dbReference type="NCBI Taxonomy" id="69181"/>
    <lineage>
        <taxon>Eukaryota</taxon>
        <taxon>Viridiplantae</taxon>
        <taxon>Streptophyta</taxon>
        <taxon>Embryophyta</taxon>
        <taxon>Tracheophyta</taxon>
        <taxon>Spermatophyta</taxon>
        <taxon>Magnoliopsida</taxon>
        <taxon>eudicotyledons</taxon>
        <taxon>Gunneridae</taxon>
        <taxon>Pentapetalae</taxon>
        <taxon>rosids</taxon>
        <taxon>malvids</taxon>
        <taxon>Brassicales</taxon>
        <taxon>Brassicaceae</taxon>
        <taxon>Brassiceae</taxon>
        <taxon>Brassica</taxon>
    </lineage>
</organism>
<dbReference type="AlphaFoldDB" id="A0A8S9PAF9"/>
<evidence type="ECO:0000313" key="8">
    <source>
        <dbReference type="Proteomes" id="UP000712600"/>
    </source>
</evidence>
<dbReference type="PROSITE" id="PS50966">
    <property type="entry name" value="ZF_SWIM"/>
    <property type="match status" value="1"/>
</dbReference>
<keyword evidence="1" id="KW-0479">Metal-binding</keyword>
<name>A0A8S9PAF9_BRACR</name>
<sequence length="262" mass="29729">MAQHCACLLHLQRNVQTIFKRKHLIYLIARASRAFRLEDFYVHFNEIKVIDIACADYLIRIGLEHWARSHFSGARYNIMTSNLAESLNAALATARKYPIVSLIEYIRSMMVGWFSSRRGVALKHWSLDLHKRSCSCKEFATLKIPCTHAVSAAVTSKMNVETLVAEEYTNDYWGMAYSGTINPVHGGQVGQTEEGGGGMKLLPPRTRRPPGRPRKCRILSAGEIRGYRVFKRRRTCTRCGGLDHNRTTCRNPIGKNLCGEEQ</sequence>
<dbReference type="Proteomes" id="UP000712600">
    <property type="component" value="Unassembled WGS sequence"/>
</dbReference>
<evidence type="ECO:0000259" key="6">
    <source>
        <dbReference type="PROSITE" id="PS50966"/>
    </source>
</evidence>
<proteinExistence type="predicted"/>
<feature type="region of interest" description="Disordered" evidence="5">
    <location>
        <begin position="192"/>
        <end position="214"/>
    </location>
</feature>
<evidence type="ECO:0000256" key="5">
    <source>
        <dbReference type="SAM" id="MobiDB-lite"/>
    </source>
</evidence>
<dbReference type="PANTHER" id="PTHR31973">
    <property type="entry name" value="POLYPROTEIN, PUTATIVE-RELATED"/>
    <property type="match status" value="1"/>
</dbReference>
<evidence type="ECO:0000256" key="4">
    <source>
        <dbReference type="PROSITE-ProRule" id="PRU00325"/>
    </source>
</evidence>
<protein>
    <recommendedName>
        <fullName evidence="6">SWIM-type domain-containing protein</fullName>
    </recommendedName>
</protein>
<feature type="compositionally biased region" description="Basic residues" evidence="5">
    <location>
        <begin position="205"/>
        <end position="214"/>
    </location>
</feature>